<evidence type="ECO:0000313" key="2">
    <source>
        <dbReference type="Proteomes" id="UP000828941"/>
    </source>
</evidence>
<evidence type="ECO:0000313" key="1">
    <source>
        <dbReference type="EMBL" id="KAI4336713.1"/>
    </source>
</evidence>
<name>A0ACB9NK02_BAUVA</name>
<dbReference type="Proteomes" id="UP000828941">
    <property type="component" value="Chromosome 6"/>
</dbReference>
<dbReference type="EMBL" id="CM039431">
    <property type="protein sequence ID" value="KAI4336713.1"/>
    <property type="molecule type" value="Genomic_DNA"/>
</dbReference>
<gene>
    <name evidence="1" type="ORF">L6164_015205</name>
</gene>
<organism evidence="1 2">
    <name type="scientific">Bauhinia variegata</name>
    <name type="common">Purple orchid tree</name>
    <name type="synonym">Phanera variegata</name>
    <dbReference type="NCBI Taxonomy" id="167791"/>
    <lineage>
        <taxon>Eukaryota</taxon>
        <taxon>Viridiplantae</taxon>
        <taxon>Streptophyta</taxon>
        <taxon>Embryophyta</taxon>
        <taxon>Tracheophyta</taxon>
        <taxon>Spermatophyta</taxon>
        <taxon>Magnoliopsida</taxon>
        <taxon>eudicotyledons</taxon>
        <taxon>Gunneridae</taxon>
        <taxon>Pentapetalae</taxon>
        <taxon>rosids</taxon>
        <taxon>fabids</taxon>
        <taxon>Fabales</taxon>
        <taxon>Fabaceae</taxon>
        <taxon>Cercidoideae</taxon>
        <taxon>Cercideae</taxon>
        <taxon>Bauhiniinae</taxon>
        <taxon>Bauhinia</taxon>
    </lineage>
</organism>
<reference evidence="1 2" key="1">
    <citation type="journal article" date="2022" name="DNA Res.">
        <title>Chromosomal-level genome assembly of the orchid tree Bauhinia variegata (Leguminosae; Cercidoideae) supports the allotetraploid origin hypothesis of Bauhinia.</title>
        <authorList>
            <person name="Zhong Y."/>
            <person name="Chen Y."/>
            <person name="Zheng D."/>
            <person name="Pang J."/>
            <person name="Liu Y."/>
            <person name="Luo S."/>
            <person name="Meng S."/>
            <person name="Qian L."/>
            <person name="Wei D."/>
            <person name="Dai S."/>
            <person name="Zhou R."/>
        </authorList>
    </citation>
    <scope>NUCLEOTIDE SEQUENCE [LARGE SCALE GENOMIC DNA]</scope>
    <source>
        <strain evidence="1">BV-YZ2020</strain>
    </source>
</reference>
<comment type="caution">
    <text evidence="1">The sequence shown here is derived from an EMBL/GenBank/DDBJ whole genome shotgun (WGS) entry which is preliminary data.</text>
</comment>
<protein>
    <submittedName>
        <fullName evidence="1">Uncharacterized protein</fullName>
    </submittedName>
</protein>
<sequence length="131" mass="15080">MVGVFRRSLSFPNKTPGCPSQISHHIRSISLPSRSHPLISQIKHEINDLTTWASTSKLSQQTYSNLFHALTLLKDVHDCLQLPQTQESLRRQPQWVENLLEDFLRFLDVYGIFQTSILTLKEEHSAAQEAR</sequence>
<accession>A0ACB9NK02</accession>
<proteinExistence type="predicted"/>
<keyword evidence="2" id="KW-1185">Reference proteome</keyword>